<accession>A0A506PMA0</accession>
<protein>
    <submittedName>
        <fullName evidence="2">DinB family protein</fullName>
    </submittedName>
</protein>
<dbReference type="SUPFAM" id="SSF109854">
    <property type="entry name" value="DinB/YfiT-like putative metalloenzymes"/>
    <property type="match status" value="1"/>
</dbReference>
<feature type="domain" description="DinB-like" evidence="1">
    <location>
        <begin position="29"/>
        <end position="164"/>
    </location>
</feature>
<comment type="caution">
    <text evidence="2">The sequence shown here is derived from an EMBL/GenBank/DDBJ whole genome shotgun (WGS) entry which is preliminary data.</text>
</comment>
<dbReference type="InterPro" id="IPR024775">
    <property type="entry name" value="DinB-like"/>
</dbReference>
<dbReference type="EMBL" id="VHIQ01000004">
    <property type="protein sequence ID" value="TPV33350.1"/>
    <property type="molecule type" value="Genomic_DNA"/>
</dbReference>
<gene>
    <name evidence="2" type="ORF">FJ651_09670</name>
</gene>
<dbReference type="OrthoDB" id="9793216at2"/>
<reference evidence="2 3" key="1">
    <citation type="submission" date="2019-06" db="EMBL/GenBank/DDBJ databases">
        <title>Flavobacteriaceae Paucihalobacterium erythroidium CWB-1, complete genome.</title>
        <authorList>
            <person name="Wu S."/>
        </authorList>
    </citation>
    <scope>NUCLEOTIDE SEQUENCE [LARGE SCALE GENOMIC DNA]</scope>
    <source>
        <strain evidence="2 3">CWB-1</strain>
    </source>
</reference>
<evidence type="ECO:0000313" key="3">
    <source>
        <dbReference type="Proteomes" id="UP000317332"/>
    </source>
</evidence>
<sequence length="169" mass="19740">MNNLNSSEYHPYYELYLSKCSFMHIIEGLEQSGKEFETFLKSIPVEKQLFKYAPDKWTIKEVLVHIIDTERIFAYRSLRIARRDVTALPGFDQDEYVLNCNANSRNFEELISEFISVRNATISLFKSFNAEDLLQKGTASNNPISVRALGYILIGHQNHHQEIIEERYL</sequence>
<dbReference type="RefSeq" id="WP_140990312.1">
    <property type="nucleotide sequence ID" value="NZ_VHIQ01000004.1"/>
</dbReference>
<organism evidence="2 3">
    <name type="scientific">Paucihalobacter ruber</name>
    <dbReference type="NCBI Taxonomy" id="2567861"/>
    <lineage>
        <taxon>Bacteria</taxon>
        <taxon>Pseudomonadati</taxon>
        <taxon>Bacteroidota</taxon>
        <taxon>Flavobacteriia</taxon>
        <taxon>Flavobacteriales</taxon>
        <taxon>Flavobacteriaceae</taxon>
        <taxon>Paucihalobacter</taxon>
    </lineage>
</organism>
<evidence type="ECO:0000259" key="1">
    <source>
        <dbReference type="Pfam" id="PF12867"/>
    </source>
</evidence>
<name>A0A506PMA0_9FLAO</name>
<dbReference type="Gene3D" id="1.20.120.450">
    <property type="entry name" value="dinb family like domain"/>
    <property type="match status" value="1"/>
</dbReference>
<dbReference type="Pfam" id="PF12867">
    <property type="entry name" value="DinB_2"/>
    <property type="match status" value="1"/>
</dbReference>
<dbReference type="InterPro" id="IPR034660">
    <property type="entry name" value="DinB/YfiT-like"/>
</dbReference>
<evidence type="ECO:0000313" key="2">
    <source>
        <dbReference type="EMBL" id="TPV33350.1"/>
    </source>
</evidence>
<keyword evidence="3" id="KW-1185">Reference proteome</keyword>
<dbReference type="Proteomes" id="UP000317332">
    <property type="component" value="Unassembled WGS sequence"/>
</dbReference>
<dbReference type="AlphaFoldDB" id="A0A506PMA0"/>
<proteinExistence type="predicted"/>